<name>A0ABQ9VM86_SAGOE</name>
<keyword evidence="2" id="KW-1185">Reference proteome</keyword>
<reference evidence="1 2" key="1">
    <citation type="submission" date="2023-05" db="EMBL/GenBank/DDBJ databases">
        <title>B98-5 Cell Line De Novo Hybrid Assembly: An Optical Mapping Approach.</title>
        <authorList>
            <person name="Kananen K."/>
            <person name="Auerbach J.A."/>
            <person name="Kautto E."/>
            <person name="Blachly J.S."/>
        </authorList>
    </citation>
    <scope>NUCLEOTIDE SEQUENCE [LARGE SCALE GENOMIC DNA]</scope>
    <source>
        <strain evidence="1">B95-8</strain>
        <tissue evidence="1">Cell line</tissue>
    </source>
</reference>
<dbReference type="EMBL" id="JASSZA010000005">
    <property type="protein sequence ID" value="KAK2110493.1"/>
    <property type="molecule type" value="Genomic_DNA"/>
</dbReference>
<gene>
    <name evidence="1" type="ORF">P7K49_010239</name>
</gene>
<evidence type="ECO:0008006" key="3">
    <source>
        <dbReference type="Google" id="ProtNLM"/>
    </source>
</evidence>
<dbReference type="Proteomes" id="UP001266305">
    <property type="component" value="Unassembled WGS sequence"/>
</dbReference>
<proteinExistence type="predicted"/>
<evidence type="ECO:0000313" key="1">
    <source>
        <dbReference type="EMBL" id="KAK2110493.1"/>
    </source>
</evidence>
<feature type="non-terminal residue" evidence="1">
    <location>
        <position position="51"/>
    </location>
</feature>
<comment type="caution">
    <text evidence="1">The sequence shown here is derived from an EMBL/GenBank/DDBJ whole genome shotgun (WGS) entry which is preliminary data.</text>
</comment>
<accession>A0ABQ9VM86</accession>
<sequence>YLCWSLTGLGTADSQEQRGVIPGQPVTWAQHMEGLELGWAERSRGRLRSAK</sequence>
<protein>
    <recommendedName>
        <fullName evidence="3">MHC class I antigen</fullName>
    </recommendedName>
</protein>
<feature type="non-terminal residue" evidence="1">
    <location>
        <position position="1"/>
    </location>
</feature>
<evidence type="ECO:0000313" key="2">
    <source>
        <dbReference type="Proteomes" id="UP001266305"/>
    </source>
</evidence>
<organism evidence="1 2">
    <name type="scientific">Saguinus oedipus</name>
    <name type="common">Cotton-top tamarin</name>
    <name type="synonym">Oedipomidas oedipus</name>
    <dbReference type="NCBI Taxonomy" id="9490"/>
    <lineage>
        <taxon>Eukaryota</taxon>
        <taxon>Metazoa</taxon>
        <taxon>Chordata</taxon>
        <taxon>Craniata</taxon>
        <taxon>Vertebrata</taxon>
        <taxon>Euteleostomi</taxon>
        <taxon>Mammalia</taxon>
        <taxon>Eutheria</taxon>
        <taxon>Euarchontoglires</taxon>
        <taxon>Primates</taxon>
        <taxon>Haplorrhini</taxon>
        <taxon>Platyrrhini</taxon>
        <taxon>Cebidae</taxon>
        <taxon>Callitrichinae</taxon>
        <taxon>Saguinus</taxon>
    </lineage>
</organism>